<accession>A0A0B1SFX2</accession>
<organism evidence="1 2">
    <name type="scientific">Oesophagostomum dentatum</name>
    <name type="common">Nodular worm</name>
    <dbReference type="NCBI Taxonomy" id="61180"/>
    <lineage>
        <taxon>Eukaryota</taxon>
        <taxon>Metazoa</taxon>
        <taxon>Ecdysozoa</taxon>
        <taxon>Nematoda</taxon>
        <taxon>Chromadorea</taxon>
        <taxon>Rhabditida</taxon>
        <taxon>Rhabditina</taxon>
        <taxon>Rhabditomorpha</taxon>
        <taxon>Strongyloidea</taxon>
        <taxon>Strongylidae</taxon>
        <taxon>Oesophagostomum</taxon>
    </lineage>
</organism>
<protein>
    <submittedName>
        <fullName evidence="1">Uncharacterized protein</fullName>
    </submittedName>
</protein>
<dbReference type="PANTHER" id="PTHR23287">
    <property type="entry name" value="RUBY-EYE2-LIKE PROTEIN"/>
    <property type="match status" value="1"/>
</dbReference>
<name>A0A0B1SFX2_OESDE</name>
<gene>
    <name evidence="1" type="ORF">OESDEN_17864</name>
</gene>
<dbReference type="Gene3D" id="2.130.10.10">
    <property type="entry name" value="YVTN repeat-like/Quinoprotein amine dehydrogenase"/>
    <property type="match status" value="1"/>
</dbReference>
<dbReference type="OrthoDB" id="19493at2759"/>
<dbReference type="GO" id="GO:0048066">
    <property type="term" value="P:developmental pigmentation"/>
    <property type="evidence" value="ECO:0007669"/>
    <property type="project" value="TreeGrafter"/>
</dbReference>
<dbReference type="SUPFAM" id="SSF101898">
    <property type="entry name" value="NHL repeat"/>
    <property type="match status" value="1"/>
</dbReference>
<dbReference type="PANTHER" id="PTHR23287:SF18">
    <property type="entry name" value="BLOC-2 COMPLEX MEMBER HPS5"/>
    <property type="match status" value="1"/>
</dbReference>
<proteinExistence type="predicted"/>
<evidence type="ECO:0000313" key="1">
    <source>
        <dbReference type="EMBL" id="KHJ82442.1"/>
    </source>
</evidence>
<dbReference type="EMBL" id="KN579514">
    <property type="protein sequence ID" value="KHJ82442.1"/>
    <property type="molecule type" value="Genomic_DNA"/>
</dbReference>
<sequence>LCVNSQEGLVAVGNDSGRVHIVSLTASSPSPVIQTLTKDTRKLDKVTSLVWSDDSKTLYSGHANGVLMAYHLGVGKKPRSGRMGACFFPMSSTSSQVNNSAFVLAARPNGRVWEANTAGVVYRYESSRSSLWNATNSHKNLISIQDTPAARKRGHTASSYYFFT</sequence>
<reference evidence="1 2" key="1">
    <citation type="submission" date="2014-03" db="EMBL/GenBank/DDBJ databases">
        <title>Draft genome of the hookworm Oesophagostomum dentatum.</title>
        <authorList>
            <person name="Mitreva M."/>
        </authorList>
    </citation>
    <scope>NUCLEOTIDE SEQUENCE [LARGE SCALE GENOMIC DNA]</scope>
    <source>
        <strain evidence="1 2">OD-Hann</strain>
    </source>
</reference>
<dbReference type="AlphaFoldDB" id="A0A0B1SFX2"/>
<dbReference type="Proteomes" id="UP000053660">
    <property type="component" value="Unassembled WGS sequence"/>
</dbReference>
<dbReference type="InterPro" id="IPR015943">
    <property type="entry name" value="WD40/YVTN_repeat-like_dom_sf"/>
</dbReference>
<keyword evidence="2" id="KW-1185">Reference proteome</keyword>
<evidence type="ECO:0000313" key="2">
    <source>
        <dbReference type="Proteomes" id="UP000053660"/>
    </source>
</evidence>
<feature type="non-terminal residue" evidence="1">
    <location>
        <position position="1"/>
    </location>
</feature>
<dbReference type="GO" id="GO:0005737">
    <property type="term" value="C:cytoplasm"/>
    <property type="evidence" value="ECO:0007669"/>
    <property type="project" value="TreeGrafter"/>
</dbReference>